<keyword evidence="2" id="KW-0328">Glycosyltransferase</keyword>
<dbReference type="EC" id="2.4.1.15" evidence="1"/>
<dbReference type="PANTHER" id="PTHR10788">
    <property type="entry name" value="TREHALOSE-6-PHOSPHATE SYNTHASE"/>
    <property type="match status" value="1"/>
</dbReference>
<feature type="compositionally biased region" description="Polar residues" evidence="5">
    <location>
        <begin position="539"/>
        <end position="548"/>
    </location>
</feature>
<dbReference type="EMBL" id="SPNW01000052">
    <property type="protein sequence ID" value="TIA87590.1"/>
    <property type="molecule type" value="Genomic_DNA"/>
</dbReference>
<gene>
    <name evidence="7" type="ORF">E3P99_03079</name>
</gene>
<sequence>MPDDAASNRLIVVSNRLPVTVSRRFDDEFKMSSGGLVSALSGCKKQMDFTWIGWLGIEIPEADHEHVTNRLRDEYSCQPVFLPDSVADKYYNGFANEMLWPLFHYHPGEMNFDETNWSAYRQANAMFAQVVNSQVKSGDMVWVQDYHLMLLPMMLRGLIEKSDIGEGTHKELDRLHRGIDIHDPRNDTTNDTKLGVKIGWFLHTPFPSSEIYRILPVRREILLGILHCDLVGFHTYDYARHFLSSCTRIMGLSALPNGVQFGDRFVHCGTFPIGIEPSQFIETIQKPNVIKRIESLKKRFEGVKIICGVDRLDYIKGVPQKLHALEVFLHQHPEWIGKVCLVQLAIPSRGGVEEYQTLRARVNELVGRINGRFGTVEFMPIHFMHKSLSFDELSALYAISDACLVSSTRDGMNLVSYEYISTQCENHGVMILSEFAGAAQSFHGSLIVNPWNIAEMANAIHEAVTMGPDERADKHSKLFKYVSKYTSSFWGTSFVSELKRIKYSHETKDEDGNDGVYREIVKAKERSNSVGNDLYASDIPTQPVNSATKPARRGSLEGAEKEKYVTVLAQMKELQGVAVSESDGTIAPLSNTEKMWLSSDCIQRYLRATKWDVDATVKRLKNTLVWRRTIGLGEGGKLTNDEYIREEQLTGKQLILGFDNQSRPLWYMKPDRQNTQESPRQTDHAYFMLECARLLCPQGVETVSLLINYAKKAKGPSLSTSKSVMYNLADHYPETLGTAFVINLPTVVTWMFKIISPLLDPVTREKLSFSNDVSHMVDKSQLENSFGGDLDLTEYDHDKYWSQLMSLVNARKEKLSTRWNELGASVGVSEWDMKAE</sequence>
<comment type="catalytic activity">
    <reaction evidence="4">
        <text>D-glucose 6-phosphate + UDP-alpha-D-glucose = alpha,alpha-trehalose 6-phosphate + UDP + H(+)</text>
        <dbReference type="Rhea" id="RHEA:18889"/>
        <dbReference type="ChEBI" id="CHEBI:15378"/>
        <dbReference type="ChEBI" id="CHEBI:58223"/>
        <dbReference type="ChEBI" id="CHEBI:58429"/>
        <dbReference type="ChEBI" id="CHEBI:58885"/>
        <dbReference type="ChEBI" id="CHEBI:61548"/>
        <dbReference type="EC" id="2.4.1.15"/>
    </reaction>
</comment>
<dbReference type="Pfam" id="PF00650">
    <property type="entry name" value="CRAL_TRIO"/>
    <property type="match status" value="1"/>
</dbReference>
<dbReference type="Gene3D" id="3.40.50.2000">
    <property type="entry name" value="Glycogen Phosphorylase B"/>
    <property type="match status" value="2"/>
</dbReference>
<dbReference type="SMART" id="SM01100">
    <property type="entry name" value="CRAL_TRIO_N"/>
    <property type="match status" value="1"/>
</dbReference>
<evidence type="ECO:0000256" key="5">
    <source>
        <dbReference type="SAM" id="MobiDB-lite"/>
    </source>
</evidence>
<dbReference type="GO" id="GO:0005829">
    <property type="term" value="C:cytosol"/>
    <property type="evidence" value="ECO:0007669"/>
    <property type="project" value="TreeGrafter"/>
</dbReference>
<dbReference type="CDD" id="cd00170">
    <property type="entry name" value="SEC14"/>
    <property type="match status" value="1"/>
</dbReference>
<name>A0A4T0FI04_9BASI</name>
<dbReference type="CDD" id="cd03788">
    <property type="entry name" value="GT20_TPS"/>
    <property type="match status" value="1"/>
</dbReference>
<evidence type="ECO:0000256" key="1">
    <source>
        <dbReference type="ARBA" id="ARBA00012538"/>
    </source>
</evidence>
<evidence type="ECO:0000256" key="4">
    <source>
        <dbReference type="ARBA" id="ARBA00048039"/>
    </source>
</evidence>
<dbReference type="PANTHER" id="PTHR10788:SF106">
    <property type="entry name" value="BCDNA.GH08860"/>
    <property type="match status" value="1"/>
</dbReference>
<dbReference type="Pfam" id="PF03765">
    <property type="entry name" value="CRAL_TRIO_N"/>
    <property type="match status" value="1"/>
</dbReference>
<dbReference type="Proteomes" id="UP000310189">
    <property type="component" value="Unassembled WGS sequence"/>
</dbReference>
<comment type="caution">
    <text evidence="7">The sequence shown here is derived from an EMBL/GenBank/DDBJ whole genome shotgun (WGS) entry which is preliminary data.</text>
</comment>
<evidence type="ECO:0000313" key="7">
    <source>
        <dbReference type="EMBL" id="TIA87590.1"/>
    </source>
</evidence>
<accession>A0A4T0FI04</accession>
<evidence type="ECO:0000313" key="8">
    <source>
        <dbReference type="Proteomes" id="UP000310189"/>
    </source>
</evidence>
<dbReference type="InterPro" id="IPR001251">
    <property type="entry name" value="CRAL-TRIO_dom"/>
</dbReference>
<dbReference type="GO" id="GO:0034605">
    <property type="term" value="P:cellular response to heat"/>
    <property type="evidence" value="ECO:0007669"/>
    <property type="project" value="TreeGrafter"/>
</dbReference>
<dbReference type="PROSITE" id="PS50191">
    <property type="entry name" value="CRAL_TRIO"/>
    <property type="match status" value="1"/>
</dbReference>
<dbReference type="SMART" id="SM00516">
    <property type="entry name" value="SEC14"/>
    <property type="match status" value="1"/>
</dbReference>
<dbReference type="GO" id="GO:0005946">
    <property type="term" value="C:alpha,alpha-trehalose-phosphate synthase complex (UDP-forming)"/>
    <property type="evidence" value="ECO:0007669"/>
    <property type="project" value="TreeGrafter"/>
</dbReference>
<dbReference type="InterPro" id="IPR036273">
    <property type="entry name" value="CRAL/TRIO_N_dom_sf"/>
</dbReference>
<dbReference type="OrthoDB" id="755951at2759"/>
<dbReference type="FunFam" id="3.40.50.2000:FF:000007">
    <property type="entry name" value="Trehalose-6-phosphate synthase"/>
    <property type="match status" value="1"/>
</dbReference>
<reference evidence="7 8" key="1">
    <citation type="submission" date="2019-03" db="EMBL/GenBank/DDBJ databases">
        <title>Sequencing 23 genomes of Wallemia ichthyophaga.</title>
        <authorList>
            <person name="Gostincar C."/>
        </authorList>
    </citation>
    <scope>NUCLEOTIDE SEQUENCE [LARGE SCALE GENOMIC DNA]</scope>
    <source>
        <strain evidence="7 8">EXF-5753</strain>
    </source>
</reference>
<dbReference type="GO" id="GO:0004805">
    <property type="term" value="F:trehalose-phosphatase activity"/>
    <property type="evidence" value="ECO:0007669"/>
    <property type="project" value="TreeGrafter"/>
</dbReference>
<evidence type="ECO:0000256" key="2">
    <source>
        <dbReference type="ARBA" id="ARBA00022676"/>
    </source>
</evidence>
<dbReference type="InterPro" id="IPR036865">
    <property type="entry name" value="CRAL-TRIO_dom_sf"/>
</dbReference>
<proteinExistence type="predicted"/>
<evidence type="ECO:0000256" key="3">
    <source>
        <dbReference type="ARBA" id="ARBA00022679"/>
    </source>
</evidence>
<dbReference type="Gene3D" id="3.40.525.10">
    <property type="entry name" value="CRAL-TRIO lipid binding domain"/>
    <property type="match status" value="1"/>
</dbReference>
<dbReference type="SUPFAM" id="SSF52087">
    <property type="entry name" value="CRAL/TRIO domain"/>
    <property type="match status" value="1"/>
</dbReference>
<feature type="region of interest" description="Disordered" evidence="5">
    <location>
        <begin position="532"/>
        <end position="556"/>
    </location>
</feature>
<keyword evidence="8" id="KW-1185">Reference proteome</keyword>
<keyword evidence="3" id="KW-0808">Transferase</keyword>
<feature type="domain" description="CRAL-TRIO" evidence="6">
    <location>
        <begin position="643"/>
        <end position="794"/>
    </location>
</feature>
<dbReference type="InterPro" id="IPR001830">
    <property type="entry name" value="Glyco_trans_20"/>
</dbReference>
<protein>
    <recommendedName>
        <fullName evidence="1">alpha,alpha-trehalose-phosphate synthase (UDP-forming)</fullName>
        <ecNumber evidence="1">2.4.1.15</ecNumber>
    </recommendedName>
</protein>
<dbReference type="SUPFAM" id="SSF46938">
    <property type="entry name" value="CRAL/TRIO N-terminal domain"/>
    <property type="match status" value="1"/>
</dbReference>
<evidence type="ECO:0000259" key="6">
    <source>
        <dbReference type="PROSITE" id="PS50191"/>
    </source>
</evidence>
<organism evidence="7 8">
    <name type="scientific">Wallemia hederae</name>
    <dbReference type="NCBI Taxonomy" id="1540922"/>
    <lineage>
        <taxon>Eukaryota</taxon>
        <taxon>Fungi</taxon>
        <taxon>Dikarya</taxon>
        <taxon>Basidiomycota</taxon>
        <taxon>Wallemiomycotina</taxon>
        <taxon>Wallemiomycetes</taxon>
        <taxon>Wallemiales</taxon>
        <taxon>Wallemiaceae</taxon>
        <taxon>Wallemia</taxon>
    </lineage>
</organism>
<dbReference type="SUPFAM" id="SSF53756">
    <property type="entry name" value="UDP-Glycosyltransferase/glycogen phosphorylase"/>
    <property type="match status" value="1"/>
</dbReference>
<dbReference type="AlphaFoldDB" id="A0A4T0FI04"/>
<dbReference type="InterPro" id="IPR011074">
    <property type="entry name" value="CRAL/TRIO_N_dom"/>
</dbReference>
<dbReference type="GO" id="GO:0003825">
    <property type="term" value="F:alpha,alpha-trehalose-phosphate synthase (UDP-forming) activity"/>
    <property type="evidence" value="ECO:0007669"/>
    <property type="project" value="UniProtKB-EC"/>
</dbReference>
<dbReference type="Pfam" id="PF00982">
    <property type="entry name" value="Glyco_transf_20"/>
    <property type="match status" value="1"/>
</dbReference>
<dbReference type="GO" id="GO:0005992">
    <property type="term" value="P:trehalose biosynthetic process"/>
    <property type="evidence" value="ECO:0007669"/>
    <property type="project" value="InterPro"/>
</dbReference>